<comment type="caution">
    <text evidence="2">The sequence shown here is derived from an EMBL/GenBank/DDBJ whole genome shotgun (WGS) entry which is preliminary data.</text>
</comment>
<evidence type="ECO:0000313" key="2">
    <source>
        <dbReference type="EMBL" id="MQL91770.1"/>
    </source>
</evidence>
<feature type="non-terminal residue" evidence="2">
    <location>
        <position position="138"/>
    </location>
</feature>
<gene>
    <name evidence="2" type="ORF">Taro_024387</name>
</gene>
<name>A0A843VDI2_COLES</name>
<sequence length="138" mass="14701">SPPGQCPVGDGVSKASGLLEPDIATNTTTSTATPRKAIPERRKTRDKGRKAVAAEEKGRARGVVAAPAAAPAMRLEGVDEGLSRMAATANLDHAPERRGLRDAFREVQLGIDHCLFRVTLPSLSLFSFALLNPSIWIM</sequence>
<evidence type="ECO:0000313" key="3">
    <source>
        <dbReference type="Proteomes" id="UP000652761"/>
    </source>
</evidence>
<dbReference type="AlphaFoldDB" id="A0A843VDI2"/>
<dbReference type="OrthoDB" id="695727at2759"/>
<feature type="compositionally biased region" description="Low complexity" evidence="1">
    <location>
        <begin position="24"/>
        <end position="33"/>
    </location>
</feature>
<protein>
    <submittedName>
        <fullName evidence="2">Uncharacterized protein</fullName>
    </submittedName>
</protein>
<keyword evidence="3" id="KW-1185">Reference proteome</keyword>
<evidence type="ECO:0000256" key="1">
    <source>
        <dbReference type="SAM" id="MobiDB-lite"/>
    </source>
</evidence>
<reference evidence="2" key="1">
    <citation type="submission" date="2017-07" db="EMBL/GenBank/DDBJ databases">
        <title>Taro Niue Genome Assembly and Annotation.</title>
        <authorList>
            <person name="Atibalentja N."/>
            <person name="Keating K."/>
            <person name="Fields C.J."/>
        </authorList>
    </citation>
    <scope>NUCLEOTIDE SEQUENCE</scope>
    <source>
        <strain evidence="2">Niue_2</strain>
        <tissue evidence="2">Leaf</tissue>
    </source>
</reference>
<proteinExistence type="predicted"/>
<feature type="region of interest" description="Disordered" evidence="1">
    <location>
        <begin position="1"/>
        <end position="58"/>
    </location>
</feature>
<organism evidence="2 3">
    <name type="scientific">Colocasia esculenta</name>
    <name type="common">Wild taro</name>
    <name type="synonym">Arum esculentum</name>
    <dbReference type="NCBI Taxonomy" id="4460"/>
    <lineage>
        <taxon>Eukaryota</taxon>
        <taxon>Viridiplantae</taxon>
        <taxon>Streptophyta</taxon>
        <taxon>Embryophyta</taxon>
        <taxon>Tracheophyta</taxon>
        <taxon>Spermatophyta</taxon>
        <taxon>Magnoliopsida</taxon>
        <taxon>Liliopsida</taxon>
        <taxon>Araceae</taxon>
        <taxon>Aroideae</taxon>
        <taxon>Colocasieae</taxon>
        <taxon>Colocasia</taxon>
    </lineage>
</organism>
<dbReference type="Proteomes" id="UP000652761">
    <property type="component" value="Unassembled WGS sequence"/>
</dbReference>
<dbReference type="EMBL" id="NMUH01001377">
    <property type="protein sequence ID" value="MQL91770.1"/>
    <property type="molecule type" value="Genomic_DNA"/>
</dbReference>
<accession>A0A843VDI2</accession>